<dbReference type="KEGG" id="lpav:PLANPX_1614"/>
<dbReference type="Proteomes" id="UP000326837">
    <property type="component" value="Chromosome"/>
</dbReference>
<protein>
    <recommendedName>
        <fullName evidence="2">Ice-binding protein C-terminal domain-containing protein</fullName>
    </recommendedName>
</protein>
<dbReference type="Pfam" id="PF07589">
    <property type="entry name" value="PEP-CTERM"/>
    <property type="match status" value="1"/>
</dbReference>
<reference evidence="4" key="1">
    <citation type="submission" date="2019-10" db="EMBL/GenBank/DDBJ databases">
        <title>Lacipirellula parvula gen. nov., sp. nov., representing a lineage of planctomycetes widespread in freshwater anoxic habitats, and description of the family Lacipirellulaceae.</title>
        <authorList>
            <person name="Dedysh S.N."/>
            <person name="Kulichevskaya I.S."/>
            <person name="Beletsky A.V."/>
            <person name="Rakitin A.L."/>
            <person name="Mardanov A.V."/>
            <person name="Ivanova A.A."/>
            <person name="Saltykova V.X."/>
            <person name="Rijpstra W.I.C."/>
            <person name="Sinninghe Damste J.S."/>
            <person name="Ravin N.V."/>
        </authorList>
    </citation>
    <scope>NUCLEOTIDE SEQUENCE [LARGE SCALE GENOMIC DNA]</scope>
    <source>
        <strain evidence="4">PX69</strain>
    </source>
</reference>
<evidence type="ECO:0000313" key="3">
    <source>
        <dbReference type="EMBL" id="BBO32002.1"/>
    </source>
</evidence>
<feature type="signal peptide" evidence="1">
    <location>
        <begin position="1"/>
        <end position="25"/>
    </location>
</feature>
<accession>A0A5K7X804</accession>
<gene>
    <name evidence="3" type="ORF">PLANPX_1614</name>
</gene>
<evidence type="ECO:0000256" key="1">
    <source>
        <dbReference type="SAM" id="SignalP"/>
    </source>
</evidence>
<evidence type="ECO:0000313" key="4">
    <source>
        <dbReference type="Proteomes" id="UP000326837"/>
    </source>
</evidence>
<dbReference type="AlphaFoldDB" id="A0A5K7X804"/>
<proteinExistence type="predicted"/>
<keyword evidence="4" id="KW-1185">Reference proteome</keyword>
<dbReference type="InterPro" id="IPR013424">
    <property type="entry name" value="Ice-binding_C"/>
</dbReference>
<feature type="domain" description="Ice-binding protein C-terminal" evidence="2">
    <location>
        <begin position="259"/>
        <end position="280"/>
    </location>
</feature>
<organism evidence="3 4">
    <name type="scientific">Lacipirellula parvula</name>
    <dbReference type="NCBI Taxonomy" id="2650471"/>
    <lineage>
        <taxon>Bacteria</taxon>
        <taxon>Pseudomonadati</taxon>
        <taxon>Planctomycetota</taxon>
        <taxon>Planctomycetia</taxon>
        <taxon>Pirellulales</taxon>
        <taxon>Lacipirellulaceae</taxon>
        <taxon>Lacipirellula</taxon>
    </lineage>
</organism>
<name>A0A5K7X804_9BACT</name>
<dbReference type="NCBIfam" id="TIGR02595">
    <property type="entry name" value="PEP_CTERM"/>
    <property type="match status" value="1"/>
</dbReference>
<evidence type="ECO:0000259" key="2">
    <source>
        <dbReference type="Pfam" id="PF07589"/>
    </source>
</evidence>
<dbReference type="InterPro" id="IPR036439">
    <property type="entry name" value="Dockerin_dom_sf"/>
</dbReference>
<dbReference type="SUPFAM" id="SSF63446">
    <property type="entry name" value="Type I dockerin domain"/>
    <property type="match status" value="1"/>
</dbReference>
<keyword evidence="1" id="KW-0732">Signal</keyword>
<feature type="chain" id="PRO_5024810278" description="Ice-binding protein C-terminal domain-containing protein" evidence="1">
    <location>
        <begin position="26"/>
        <end position="287"/>
    </location>
</feature>
<dbReference type="RefSeq" id="WP_152098048.1">
    <property type="nucleotide sequence ID" value="NZ_AP021861.1"/>
</dbReference>
<dbReference type="Gene3D" id="1.10.1330.10">
    <property type="entry name" value="Dockerin domain"/>
    <property type="match status" value="1"/>
</dbReference>
<sequence length="287" mass="30445">MTRLLGWLLACGGMLAVVLAGPATAQTVSTEHYRFLPKLSVLNQHGGFGGFDVDHRVMGTFDFEVEIGPTDVWPTEYVAKFSDVNAWASHPILAYVLPLNQTLNLEGLVGRKVPVRAPIDIYRFDGTTGDGSSVELYAAQIGPWLHLKATTTAPPNSADFFEYELKAVARRTPFADFDGNSSVDNADLATWASRFGLKASAGDPLAHGDANGDGVTDGADFLAWQRQAGEVVPTAESLDALVTAALATANGASQSSMAAVPEPATLSLLGVALIAAFRLRPRSLSDR</sequence>
<dbReference type="GO" id="GO:0000272">
    <property type="term" value="P:polysaccharide catabolic process"/>
    <property type="evidence" value="ECO:0007669"/>
    <property type="project" value="InterPro"/>
</dbReference>
<dbReference type="EMBL" id="AP021861">
    <property type="protein sequence ID" value="BBO32002.1"/>
    <property type="molecule type" value="Genomic_DNA"/>
</dbReference>